<dbReference type="EMBL" id="GGMS01012122">
    <property type="protein sequence ID" value="MBY81325.1"/>
    <property type="molecule type" value="Transcribed_RNA"/>
</dbReference>
<evidence type="ECO:0000256" key="15">
    <source>
        <dbReference type="SAM" id="Phobius"/>
    </source>
</evidence>
<dbReference type="RefSeq" id="XP_025413586.1">
    <property type="nucleotide sequence ID" value="XM_025557801.1"/>
</dbReference>
<feature type="transmembrane region" description="Helical" evidence="15">
    <location>
        <begin position="164"/>
        <end position="186"/>
    </location>
</feature>
<dbReference type="GO" id="GO:0000166">
    <property type="term" value="F:nucleotide binding"/>
    <property type="evidence" value="ECO:0007669"/>
    <property type="project" value="UniProtKB-KW"/>
</dbReference>
<evidence type="ECO:0000256" key="9">
    <source>
        <dbReference type="ARBA" id="ARBA00023002"/>
    </source>
</evidence>
<dbReference type="InterPro" id="IPR002347">
    <property type="entry name" value="SDR_fam"/>
</dbReference>
<reference evidence="18" key="2">
    <citation type="submission" date="2025-04" db="UniProtKB">
        <authorList>
            <consortium name="RefSeq"/>
        </authorList>
    </citation>
    <scope>IDENTIFICATION</scope>
    <source>
        <tissue evidence="18">Whole body</tissue>
    </source>
</reference>
<evidence type="ECO:0000256" key="7">
    <source>
        <dbReference type="ARBA" id="ARBA00022857"/>
    </source>
</evidence>
<organism evidence="16">
    <name type="scientific">Sipha flava</name>
    <name type="common">yellow sugarcane aphid</name>
    <dbReference type="NCBI Taxonomy" id="143950"/>
    <lineage>
        <taxon>Eukaryota</taxon>
        <taxon>Metazoa</taxon>
        <taxon>Ecdysozoa</taxon>
        <taxon>Arthropoda</taxon>
        <taxon>Hexapoda</taxon>
        <taxon>Insecta</taxon>
        <taxon>Pterygota</taxon>
        <taxon>Neoptera</taxon>
        <taxon>Paraneoptera</taxon>
        <taxon>Hemiptera</taxon>
        <taxon>Sternorrhyncha</taxon>
        <taxon>Aphidomorpha</taxon>
        <taxon>Aphidoidea</taxon>
        <taxon>Aphididae</taxon>
        <taxon>Sipha</taxon>
    </lineage>
</organism>
<evidence type="ECO:0000256" key="2">
    <source>
        <dbReference type="ARBA" id="ARBA00004760"/>
    </source>
</evidence>
<dbReference type="CDD" id="cd08939">
    <property type="entry name" value="KDSR-like_SDR_c"/>
    <property type="match status" value="1"/>
</dbReference>
<dbReference type="FunFam" id="3.40.50.720:FF:000165">
    <property type="entry name" value="3-ketodihydrosphingosine reductase"/>
    <property type="match status" value="1"/>
</dbReference>
<dbReference type="PANTHER" id="PTHR43550:SF3">
    <property type="entry name" value="3-KETODIHYDROSPHINGOSINE REDUCTASE"/>
    <property type="match status" value="1"/>
</dbReference>
<dbReference type="SUPFAM" id="SSF51735">
    <property type="entry name" value="NAD(P)-binding Rossmann-fold domains"/>
    <property type="match status" value="1"/>
</dbReference>
<keyword evidence="6" id="KW-0256">Endoplasmic reticulum</keyword>
<dbReference type="OrthoDB" id="37659at2759"/>
<proteinExistence type="inferred from homology"/>
<comment type="catalytic activity">
    <reaction evidence="13">
        <text>sphinganine + NADP(+) = 3-oxosphinganine + NADPH + H(+)</text>
        <dbReference type="Rhea" id="RHEA:22640"/>
        <dbReference type="ChEBI" id="CHEBI:15378"/>
        <dbReference type="ChEBI" id="CHEBI:57783"/>
        <dbReference type="ChEBI" id="CHEBI:57817"/>
        <dbReference type="ChEBI" id="CHEBI:58299"/>
        <dbReference type="ChEBI" id="CHEBI:58349"/>
        <dbReference type="EC" id="1.1.1.102"/>
    </reaction>
    <physiologicalReaction direction="right-to-left" evidence="13">
        <dbReference type="Rhea" id="RHEA:22642"/>
    </physiologicalReaction>
</comment>
<keyword evidence="17" id="KW-1185">Reference proteome</keyword>
<evidence type="ECO:0000313" key="16">
    <source>
        <dbReference type="EMBL" id="MBY81325.1"/>
    </source>
</evidence>
<keyword evidence="9" id="KW-0560">Oxidoreductase</keyword>
<gene>
    <name evidence="16" type="primary">KDSR</name>
    <name evidence="18" type="synonym">LOC112685799</name>
    <name evidence="16" type="ORF">g.2813</name>
</gene>
<comment type="similarity">
    <text evidence="4 14">Belongs to the short-chain dehydrogenases/reductases (SDR) family.</text>
</comment>
<keyword evidence="5" id="KW-0547">Nucleotide-binding</keyword>
<evidence type="ECO:0000256" key="8">
    <source>
        <dbReference type="ARBA" id="ARBA00022919"/>
    </source>
</evidence>
<evidence type="ECO:0000256" key="6">
    <source>
        <dbReference type="ARBA" id="ARBA00022824"/>
    </source>
</evidence>
<sequence length="327" mass="35886">MFALVIFIIFFLFVLAVILKYKFTTKKRNLSGCHVMITGGSSGIGKCIAMEAAKIGANVTIVARNENRLLSSLEEIKSQCLYHNQKFNYLSVDLSGNYDMVKQAFNNAIKEMGPLYLFVNCAGMAICGRLEDNSSSDIMQMINTNLISTIHATKAVINEMKLNGYGSIVITSSLASFCGIYGLSVYSATKFALRGFAEALSMEIKNNGINVTLALPPDTDTPGFANENKTKPLETSMISQTAKLYRPEEVGKKILQDALDGYFFSTIGFEGYMMTISCAGMAPLVSYSELICQIFGAGILRLIMVIYQLSFNKIIKKCKSDRECNGA</sequence>
<evidence type="ECO:0000313" key="17">
    <source>
        <dbReference type="Proteomes" id="UP000694846"/>
    </source>
</evidence>
<dbReference type="InterPro" id="IPR045022">
    <property type="entry name" value="KDSR-like"/>
</dbReference>
<dbReference type="Pfam" id="PF00106">
    <property type="entry name" value="adh_short"/>
    <property type="match status" value="1"/>
</dbReference>
<dbReference type="Gene3D" id="3.40.50.720">
    <property type="entry name" value="NAD(P)-binding Rossmann-like Domain"/>
    <property type="match status" value="1"/>
</dbReference>
<dbReference type="GO" id="GO:0006666">
    <property type="term" value="P:3-keto-sphinganine metabolic process"/>
    <property type="evidence" value="ECO:0007669"/>
    <property type="project" value="InterPro"/>
</dbReference>
<keyword evidence="15" id="KW-0472">Membrane</keyword>
<keyword evidence="15" id="KW-0812">Transmembrane</keyword>
<evidence type="ECO:0000313" key="18">
    <source>
        <dbReference type="RefSeq" id="XP_025413586.1"/>
    </source>
</evidence>
<dbReference type="InterPro" id="IPR020904">
    <property type="entry name" value="Sc_DH/Rdtase_CS"/>
</dbReference>
<evidence type="ECO:0000256" key="4">
    <source>
        <dbReference type="ARBA" id="ARBA00006484"/>
    </source>
</evidence>
<dbReference type="GO" id="GO:0005789">
    <property type="term" value="C:endoplasmic reticulum membrane"/>
    <property type="evidence" value="ECO:0007669"/>
    <property type="project" value="TreeGrafter"/>
</dbReference>
<evidence type="ECO:0000256" key="13">
    <source>
        <dbReference type="ARBA" id="ARBA00048930"/>
    </source>
</evidence>
<accession>A0A2S2QUB2</accession>
<name>A0A2S2QUB2_9HEMI</name>
<protein>
    <recommendedName>
        <fullName evidence="11">3-dehydrosphinganine reductase</fullName>
        <ecNumber evidence="11">1.1.1.102</ecNumber>
    </recommendedName>
</protein>
<keyword evidence="7" id="KW-0521">NADP</keyword>
<evidence type="ECO:0000256" key="11">
    <source>
        <dbReference type="ARBA" id="ARBA00026112"/>
    </source>
</evidence>
<evidence type="ECO:0000256" key="3">
    <source>
        <dbReference type="ARBA" id="ARBA00004991"/>
    </source>
</evidence>
<evidence type="ECO:0000256" key="5">
    <source>
        <dbReference type="ARBA" id="ARBA00022741"/>
    </source>
</evidence>
<dbReference type="Proteomes" id="UP000694846">
    <property type="component" value="Unplaced"/>
</dbReference>
<dbReference type="InterPro" id="IPR036291">
    <property type="entry name" value="NAD(P)-bd_dom_sf"/>
</dbReference>
<reference evidence="16" key="1">
    <citation type="submission" date="2018-04" db="EMBL/GenBank/DDBJ databases">
        <title>Transcriptome assembly of Sipha flava.</title>
        <authorList>
            <person name="Scully E.D."/>
            <person name="Geib S.M."/>
            <person name="Palmer N.A."/>
            <person name="Koch K."/>
            <person name="Bradshaw J."/>
            <person name="Heng-Moss T."/>
            <person name="Sarath G."/>
        </authorList>
    </citation>
    <scope>NUCLEOTIDE SEQUENCE</scope>
</reference>
<dbReference type="PRINTS" id="PR00081">
    <property type="entry name" value="GDHRDH"/>
</dbReference>
<dbReference type="PROSITE" id="PS00061">
    <property type="entry name" value="ADH_SHORT"/>
    <property type="match status" value="1"/>
</dbReference>
<dbReference type="PRINTS" id="PR00080">
    <property type="entry name" value="SDRFAMILY"/>
</dbReference>
<dbReference type="PANTHER" id="PTHR43550">
    <property type="entry name" value="3-KETODIHYDROSPHINGOSINE REDUCTASE"/>
    <property type="match status" value="1"/>
</dbReference>
<feature type="transmembrane region" description="Helical" evidence="15">
    <location>
        <begin position="290"/>
        <end position="309"/>
    </location>
</feature>
<keyword evidence="15" id="KW-1133">Transmembrane helix</keyword>
<comment type="pathway">
    <text evidence="3">Sphingolipid metabolism.</text>
</comment>
<evidence type="ECO:0000256" key="1">
    <source>
        <dbReference type="ARBA" id="ARBA00004240"/>
    </source>
</evidence>
<comment type="pathway">
    <text evidence="2">Lipid metabolism; sphingolipid metabolism.</text>
</comment>
<evidence type="ECO:0000256" key="12">
    <source>
        <dbReference type="ARBA" id="ARBA00044737"/>
    </source>
</evidence>
<dbReference type="GO" id="GO:0030148">
    <property type="term" value="P:sphingolipid biosynthetic process"/>
    <property type="evidence" value="ECO:0007669"/>
    <property type="project" value="InterPro"/>
</dbReference>
<evidence type="ECO:0000256" key="10">
    <source>
        <dbReference type="ARBA" id="ARBA00023098"/>
    </source>
</evidence>
<keyword evidence="10" id="KW-0443">Lipid metabolism</keyword>
<comment type="function">
    <text evidence="12">Catalyzes the reduction of 3'-oxosphinganine (3-ketodihydrosphingosine/KDS) to sphinganine (dihydrosphingosine/DHS), the second step of de novo sphingolipid biosynthesis.</text>
</comment>
<evidence type="ECO:0000256" key="14">
    <source>
        <dbReference type="RuleBase" id="RU000363"/>
    </source>
</evidence>
<dbReference type="GO" id="GO:0047560">
    <property type="term" value="F:3-dehydrosphinganine reductase activity"/>
    <property type="evidence" value="ECO:0007669"/>
    <property type="project" value="UniProtKB-EC"/>
</dbReference>
<dbReference type="EC" id="1.1.1.102" evidence="11"/>
<keyword evidence="8" id="KW-0746">Sphingolipid metabolism</keyword>
<dbReference type="AlphaFoldDB" id="A0A2S2QUB2"/>
<comment type="subcellular location">
    <subcellularLocation>
        <location evidence="1">Endoplasmic reticulum</location>
    </subcellularLocation>
</comment>